<protein>
    <submittedName>
        <fullName evidence="3">2-oxoglutarate (2OG) and Fe(II)-dependent oxygenase superfamily protein</fullName>
    </submittedName>
</protein>
<comment type="caution">
    <text evidence="3">The sequence shown here is derived from an EMBL/GenBank/DDBJ whole genome shotgun (WGS) entry which is preliminary data.</text>
</comment>
<dbReference type="GO" id="GO:0006402">
    <property type="term" value="P:mRNA catabolic process"/>
    <property type="evidence" value="ECO:0007669"/>
    <property type="project" value="InterPro"/>
</dbReference>
<keyword evidence="4" id="KW-1185">Reference proteome</keyword>
<feature type="region of interest" description="Disordered" evidence="2">
    <location>
        <begin position="601"/>
        <end position="620"/>
    </location>
</feature>
<feature type="region of interest" description="Disordered" evidence="2">
    <location>
        <begin position="109"/>
        <end position="241"/>
    </location>
</feature>
<dbReference type="EMBL" id="JAMFTS010000005">
    <property type="protein sequence ID" value="KAJ4750874.1"/>
    <property type="molecule type" value="Genomic_DNA"/>
</dbReference>
<evidence type="ECO:0000256" key="1">
    <source>
        <dbReference type="ARBA" id="ARBA00007879"/>
    </source>
</evidence>
<feature type="compositionally biased region" description="Basic and acidic residues" evidence="2">
    <location>
        <begin position="219"/>
        <end position="230"/>
    </location>
</feature>
<reference evidence="3" key="1">
    <citation type="submission" date="2022-08" db="EMBL/GenBank/DDBJ databases">
        <authorList>
            <person name="Marques A."/>
        </authorList>
    </citation>
    <scope>NUCLEOTIDE SEQUENCE</scope>
    <source>
        <strain evidence="3">RhyPub2mFocal</strain>
        <tissue evidence="3">Leaves</tissue>
    </source>
</reference>
<name>A0AAV8C6P2_9POAL</name>
<dbReference type="GO" id="GO:0003729">
    <property type="term" value="F:mRNA binding"/>
    <property type="evidence" value="ECO:0007669"/>
    <property type="project" value="InterPro"/>
</dbReference>
<feature type="compositionally biased region" description="Low complexity" evidence="2">
    <location>
        <begin position="147"/>
        <end position="165"/>
    </location>
</feature>
<dbReference type="GO" id="GO:0032451">
    <property type="term" value="F:demethylase activity"/>
    <property type="evidence" value="ECO:0007669"/>
    <property type="project" value="InterPro"/>
</dbReference>
<accession>A0AAV8C6P2</accession>
<dbReference type="Proteomes" id="UP001140206">
    <property type="component" value="Chromosome 5"/>
</dbReference>
<evidence type="ECO:0000313" key="3">
    <source>
        <dbReference type="EMBL" id="KAJ4750874.1"/>
    </source>
</evidence>
<organism evidence="3 4">
    <name type="scientific">Rhynchospora pubera</name>
    <dbReference type="NCBI Taxonomy" id="906938"/>
    <lineage>
        <taxon>Eukaryota</taxon>
        <taxon>Viridiplantae</taxon>
        <taxon>Streptophyta</taxon>
        <taxon>Embryophyta</taxon>
        <taxon>Tracheophyta</taxon>
        <taxon>Spermatophyta</taxon>
        <taxon>Magnoliopsida</taxon>
        <taxon>Liliopsida</taxon>
        <taxon>Poales</taxon>
        <taxon>Cyperaceae</taxon>
        <taxon>Cyperoideae</taxon>
        <taxon>Rhynchosporeae</taxon>
        <taxon>Rhynchospora</taxon>
    </lineage>
</organism>
<evidence type="ECO:0000256" key="2">
    <source>
        <dbReference type="SAM" id="MobiDB-lite"/>
    </source>
</evidence>
<comment type="similarity">
    <text evidence="1">Belongs to the alkB family.</text>
</comment>
<feature type="compositionally biased region" description="Basic residues" evidence="2">
    <location>
        <begin position="494"/>
        <end position="503"/>
    </location>
</feature>
<sequence length="620" mass="67507">MAAVVPASPVPMASVPPPSVTSPSTVPISDERDLFISWLRAEFAAANAIIDLLLSHLRLTGGPGEYDHVAASLQQRRGHWVPLIHLQQYFPVTDVAIALQHSAWLRQQGTSQPPLVPPQHQSSQGMPRGGRRHGVNGMSYGHGNDHGSGYNNGSGFNNRRYFNNNRTDSGSTTRENVSVSCGGSSEEGSSVLSEANSGSKEREREASFESKSCVSTITDESHAASHRDGNSENGGKIPSYTKEKTIPKEFVCNESIDGNQMVNVLEGLKIYEELVERSDANRILSWVNETRDKGRRDELQGQTFIVAQRPNRGHGREIIQLGTPVIEGSLDEEHAAGISRERKVEAVPGAIQDILDQLVQLQVIPCKPDYCIIDFFSEGEYSHPHIWPNYYGRPVYNLCLTECDMVFGRHVTFDYKGNHKGPLKLSLSAGDLVVLRSKGADMVKRAIPTMRKERVVLTFGKFQPRRNYSITSSNAPSSSSHPSQWNPHTSSRSSNHHPRHNANSKHYGYVTTLAEAAQPIFVPAPQAVAPAPIPVVLSVAAPLTQTAPHLLVPGTGVFLPPPPPPMNSLPENFQASGEIVNSKPNGTFSESETANGVITEEEIKHGKECNGNTEAGSGAK</sequence>
<feature type="compositionally biased region" description="Low complexity" evidence="2">
    <location>
        <begin position="468"/>
        <end position="493"/>
    </location>
</feature>
<feature type="compositionally biased region" description="Basic and acidic residues" evidence="2">
    <location>
        <begin position="199"/>
        <end position="208"/>
    </location>
</feature>
<dbReference type="AlphaFoldDB" id="A0AAV8C6P2"/>
<feature type="compositionally biased region" description="Polar residues" evidence="2">
    <location>
        <begin position="109"/>
        <end position="125"/>
    </location>
</feature>
<dbReference type="PANTHER" id="PTHR31447:SF0">
    <property type="entry name" value="HYDROXYPROLINE-RICH GLYCOPROTEIN FAMILY PROTEIN"/>
    <property type="match status" value="1"/>
</dbReference>
<feature type="compositionally biased region" description="Polar residues" evidence="2">
    <location>
        <begin position="166"/>
        <end position="176"/>
    </location>
</feature>
<dbReference type="PANTHER" id="PTHR31447">
    <property type="entry name" value="HYDROXYPROLINE-RICH GLYCOPROTEIN FAMILY PROTEIN-RELATED"/>
    <property type="match status" value="1"/>
</dbReference>
<dbReference type="SUPFAM" id="SSF51197">
    <property type="entry name" value="Clavaminate synthase-like"/>
    <property type="match status" value="1"/>
</dbReference>
<gene>
    <name evidence="3" type="ORF">LUZ62_085279</name>
</gene>
<dbReference type="InterPro" id="IPR044842">
    <property type="entry name" value="ALKBH9B/ALKBH10B-like"/>
</dbReference>
<dbReference type="InterPro" id="IPR037151">
    <property type="entry name" value="AlkB-like_sf"/>
</dbReference>
<feature type="compositionally biased region" description="Low complexity" evidence="2">
    <location>
        <begin position="177"/>
        <end position="194"/>
    </location>
</feature>
<evidence type="ECO:0000313" key="4">
    <source>
        <dbReference type="Proteomes" id="UP001140206"/>
    </source>
</evidence>
<dbReference type="Gene3D" id="2.60.120.590">
    <property type="entry name" value="Alpha-ketoglutarate-dependent dioxygenase AlkB-like"/>
    <property type="match status" value="1"/>
</dbReference>
<feature type="compositionally biased region" description="Polar residues" evidence="2">
    <location>
        <begin position="209"/>
        <end position="218"/>
    </location>
</feature>
<feature type="region of interest" description="Disordered" evidence="2">
    <location>
        <begin position="468"/>
        <end position="504"/>
    </location>
</feature>
<feature type="compositionally biased region" description="Polar residues" evidence="2">
    <location>
        <begin position="610"/>
        <end position="620"/>
    </location>
</feature>
<proteinExistence type="inferred from homology"/>